<dbReference type="InterPro" id="IPR056884">
    <property type="entry name" value="NPHP3-like_N"/>
</dbReference>
<reference evidence="3 4" key="1">
    <citation type="submission" date="2024-05" db="EMBL/GenBank/DDBJ databases">
        <title>A draft genome resource for the thread blight pathogen Marasmius tenuissimus strain MS-2.</title>
        <authorList>
            <person name="Yulfo-Soto G.E."/>
            <person name="Baruah I.K."/>
            <person name="Amoako-Attah I."/>
            <person name="Bukari Y."/>
            <person name="Meinhardt L.W."/>
            <person name="Bailey B.A."/>
            <person name="Cohen S.P."/>
        </authorList>
    </citation>
    <scope>NUCLEOTIDE SEQUENCE [LARGE SCALE GENOMIC DNA]</scope>
    <source>
        <strain evidence="3 4">MS-2</strain>
    </source>
</reference>
<feature type="non-terminal residue" evidence="3">
    <location>
        <position position="570"/>
    </location>
</feature>
<keyword evidence="4" id="KW-1185">Reference proteome</keyword>
<comment type="caution">
    <text evidence="3">The sequence shown here is derived from an EMBL/GenBank/DDBJ whole genome shotgun (WGS) entry which is preliminary data.</text>
</comment>
<keyword evidence="1" id="KW-0677">Repeat</keyword>
<evidence type="ECO:0000256" key="1">
    <source>
        <dbReference type="ARBA" id="ARBA00022737"/>
    </source>
</evidence>
<proteinExistence type="predicted"/>
<dbReference type="InterPro" id="IPR027417">
    <property type="entry name" value="P-loop_NTPase"/>
</dbReference>
<sequence>MVMSTGIHNHQTGSGPQNNYNAVGTQNINTFNTASQPLKTLSDAVAGVGASHNAEQQYSRGECLPGTREKVIGSILEWILAKELPICWLSGTAGVGKTAIAMTVAKAVKEEGRLVCSFFFFRSDPRRNNPSALVLSIAHGLGVTNPSYRILIDRRILDDPKILEARMEEQFRELVVKPHGRQTPAPLPQKSQKPSFCQKWSGRIQKALGKCPLMAKDLDRQGSADDREVPDLVIIDGLDECGDERTQKRILSMIQSTFLTSPDFPLRFLICSRPEAWLQEAFTANSLSRLSKSILLNEEFRPAEDIVKFYRHQFQEIVSDPKYRQIRFPHPWPTEEDLETLVEKSCSQFVYAATVSRFIADTDDHPVDQLRLILESNPNSQPGASPYKALDTLYNIILTANRNPDKVCPILAAIVILSEFMSPTPASIELILGLPEGQVAVRLWGMHSVLYIGGWDDWIAVHHTSFREYLVDPNRSRNFHIDVDTQKYAIARQWLLNLTTSKVLTYSPSQLYSKGTKAFFYQWFQLCTSIPKPSRDLLDDLWNVDIAPACLWSLNWGKTFEKLVQWVREY</sequence>
<organism evidence="3 4">
    <name type="scientific">Marasmius tenuissimus</name>
    <dbReference type="NCBI Taxonomy" id="585030"/>
    <lineage>
        <taxon>Eukaryota</taxon>
        <taxon>Fungi</taxon>
        <taxon>Dikarya</taxon>
        <taxon>Basidiomycota</taxon>
        <taxon>Agaricomycotina</taxon>
        <taxon>Agaricomycetes</taxon>
        <taxon>Agaricomycetidae</taxon>
        <taxon>Agaricales</taxon>
        <taxon>Marasmiineae</taxon>
        <taxon>Marasmiaceae</taxon>
        <taxon>Marasmius</taxon>
    </lineage>
</organism>
<evidence type="ECO:0000259" key="2">
    <source>
        <dbReference type="Pfam" id="PF24883"/>
    </source>
</evidence>
<dbReference type="EMBL" id="JBBXMP010000085">
    <property type="protein sequence ID" value="KAL0063227.1"/>
    <property type="molecule type" value="Genomic_DNA"/>
</dbReference>
<dbReference type="Gene3D" id="3.40.50.300">
    <property type="entry name" value="P-loop containing nucleotide triphosphate hydrolases"/>
    <property type="match status" value="1"/>
</dbReference>
<name>A0ABR2ZNJ6_9AGAR</name>
<dbReference type="Pfam" id="PF24883">
    <property type="entry name" value="NPHP3_N"/>
    <property type="match status" value="1"/>
</dbReference>
<gene>
    <name evidence="3" type="ORF">AAF712_009829</name>
</gene>
<protein>
    <recommendedName>
        <fullName evidence="2">Nephrocystin 3-like N-terminal domain-containing protein</fullName>
    </recommendedName>
</protein>
<evidence type="ECO:0000313" key="4">
    <source>
        <dbReference type="Proteomes" id="UP001437256"/>
    </source>
</evidence>
<dbReference type="PANTHER" id="PTHR10039:SF14">
    <property type="entry name" value="NACHT DOMAIN-CONTAINING PROTEIN"/>
    <property type="match status" value="1"/>
</dbReference>
<dbReference type="PANTHER" id="PTHR10039">
    <property type="entry name" value="AMELOGENIN"/>
    <property type="match status" value="1"/>
</dbReference>
<feature type="domain" description="Nephrocystin 3-like N-terminal" evidence="2">
    <location>
        <begin position="75"/>
        <end position="177"/>
    </location>
</feature>
<accession>A0ABR2ZNJ6</accession>
<dbReference type="Proteomes" id="UP001437256">
    <property type="component" value="Unassembled WGS sequence"/>
</dbReference>
<dbReference type="SUPFAM" id="SSF52540">
    <property type="entry name" value="P-loop containing nucleoside triphosphate hydrolases"/>
    <property type="match status" value="1"/>
</dbReference>
<evidence type="ECO:0000313" key="3">
    <source>
        <dbReference type="EMBL" id="KAL0063227.1"/>
    </source>
</evidence>